<protein>
    <submittedName>
        <fullName evidence="1">Uncharacterized protein</fullName>
    </submittedName>
</protein>
<organism evidence="1 2">
    <name type="scientific">Setomelanomma holmii</name>
    <dbReference type="NCBI Taxonomy" id="210430"/>
    <lineage>
        <taxon>Eukaryota</taxon>
        <taxon>Fungi</taxon>
        <taxon>Dikarya</taxon>
        <taxon>Ascomycota</taxon>
        <taxon>Pezizomycotina</taxon>
        <taxon>Dothideomycetes</taxon>
        <taxon>Pleosporomycetidae</taxon>
        <taxon>Pleosporales</taxon>
        <taxon>Pleosporineae</taxon>
        <taxon>Phaeosphaeriaceae</taxon>
        <taxon>Setomelanomma</taxon>
    </lineage>
</organism>
<dbReference type="EMBL" id="ML978230">
    <property type="protein sequence ID" value="KAF2027213.1"/>
    <property type="molecule type" value="Genomic_DNA"/>
</dbReference>
<comment type="caution">
    <text evidence="1">The sequence shown here is derived from an EMBL/GenBank/DDBJ whole genome shotgun (WGS) entry which is preliminary data.</text>
</comment>
<evidence type="ECO:0000313" key="2">
    <source>
        <dbReference type="Proteomes" id="UP000799777"/>
    </source>
</evidence>
<keyword evidence="2" id="KW-1185">Reference proteome</keyword>
<gene>
    <name evidence="1" type="ORF">EK21DRAFT_72577</name>
</gene>
<feature type="non-terminal residue" evidence="1">
    <location>
        <position position="1"/>
    </location>
</feature>
<dbReference type="Proteomes" id="UP000799777">
    <property type="component" value="Unassembled WGS sequence"/>
</dbReference>
<proteinExistence type="predicted"/>
<dbReference type="OrthoDB" id="5425161at2759"/>
<evidence type="ECO:0000313" key="1">
    <source>
        <dbReference type="EMBL" id="KAF2027213.1"/>
    </source>
</evidence>
<reference evidence="1" key="1">
    <citation type="journal article" date="2020" name="Stud. Mycol.">
        <title>101 Dothideomycetes genomes: a test case for predicting lifestyles and emergence of pathogens.</title>
        <authorList>
            <person name="Haridas S."/>
            <person name="Albert R."/>
            <person name="Binder M."/>
            <person name="Bloem J."/>
            <person name="Labutti K."/>
            <person name="Salamov A."/>
            <person name="Andreopoulos B."/>
            <person name="Baker S."/>
            <person name="Barry K."/>
            <person name="Bills G."/>
            <person name="Bluhm B."/>
            <person name="Cannon C."/>
            <person name="Castanera R."/>
            <person name="Culley D."/>
            <person name="Daum C."/>
            <person name="Ezra D."/>
            <person name="Gonzalez J."/>
            <person name="Henrissat B."/>
            <person name="Kuo A."/>
            <person name="Liang C."/>
            <person name="Lipzen A."/>
            <person name="Lutzoni F."/>
            <person name="Magnuson J."/>
            <person name="Mondo S."/>
            <person name="Nolan M."/>
            <person name="Ohm R."/>
            <person name="Pangilinan J."/>
            <person name="Park H.-J."/>
            <person name="Ramirez L."/>
            <person name="Alfaro M."/>
            <person name="Sun H."/>
            <person name="Tritt A."/>
            <person name="Yoshinaga Y."/>
            <person name="Zwiers L.-H."/>
            <person name="Turgeon B."/>
            <person name="Goodwin S."/>
            <person name="Spatafora J."/>
            <person name="Crous P."/>
            <person name="Grigoriev I."/>
        </authorList>
    </citation>
    <scope>NUCLEOTIDE SEQUENCE</scope>
    <source>
        <strain evidence="1">CBS 110217</strain>
    </source>
</reference>
<sequence length="61" mass="7180">IHYLYLLAYFLHVLQLLDLTLFSITKLAYCDDASPIKKERFILFYNATRIQGLSNKVIRDS</sequence>
<dbReference type="AlphaFoldDB" id="A0A9P4LJ45"/>
<accession>A0A9P4LJ45</accession>
<name>A0A9P4LJ45_9PLEO</name>